<dbReference type="RefSeq" id="WP_071457172.1">
    <property type="nucleotide sequence ID" value="NZ_CP017267.1"/>
</dbReference>
<dbReference type="Gene3D" id="2.60.40.1240">
    <property type="match status" value="1"/>
</dbReference>
<dbReference type="InterPro" id="IPR029050">
    <property type="entry name" value="Immunoprotect_excell_Ig-like"/>
</dbReference>
<dbReference type="KEGG" id="vte:BHY08_06895"/>
<gene>
    <name evidence="2" type="ORF">BHY08_06895</name>
</gene>
<sequence>MKKTALLSVTVGATLLLLLGGCGSKEEVKGTVEAGTVSSTTEKLKDGEKVDVESVSLKDDGSFKEIIKGDNDPKVKLEAKYDTDWQDKSWENVDFKIDKVKIAEVDKYKDKENNEYKGLMSMDFTLKNDGKEDVSIHPSDAVLVLKDGTEIKGKHFRDYWEDIFAKDKQKDGHVYFTFDKLEQADQVKEIKLTFDGHKKSDDSDKVEHTYDVKLPLELQK</sequence>
<evidence type="ECO:0000313" key="2">
    <source>
        <dbReference type="EMBL" id="APB31580.1"/>
    </source>
</evidence>
<dbReference type="EMBL" id="CP017267">
    <property type="protein sequence ID" value="APB31580.1"/>
    <property type="molecule type" value="Genomic_DNA"/>
</dbReference>
<organism evidence="2 3">
    <name type="scientific">Vagococcus teuberi</name>
    <dbReference type="NCBI Taxonomy" id="519472"/>
    <lineage>
        <taxon>Bacteria</taxon>
        <taxon>Bacillati</taxon>
        <taxon>Bacillota</taxon>
        <taxon>Bacilli</taxon>
        <taxon>Lactobacillales</taxon>
        <taxon>Enterococcaceae</taxon>
        <taxon>Vagococcus</taxon>
    </lineage>
</organism>
<accession>A0A1J0A6M9</accession>
<name>A0A1J0A6M9_9ENTE</name>
<proteinExistence type="predicted"/>
<evidence type="ECO:0008006" key="4">
    <source>
        <dbReference type="Google" id="ProtNLM"/>
    </source>
</evidence>
<dbReference type="Proteomes" id="UP000191200">
    <property type="component" value="Chromosome"/>
</dbReference>
<evidence type="ECO:0000313" key="3">
    <source>
        <dbReference type="Proteomes" id="UP000191200"/>
    </source>
</evidence>
<dbReference type="OrthoDB" id="2199707at2"/>
<keyword evidence="1" id="KW-0732">Signal</keyword>
<keyword evidence="3" id="KW-1185">Reference proteome</keyword>
<dbReference type="PROSITE" id="PS51257">
    <property type="entry name" value="PROKAR_LIPOPROTEIN"/>
    <property type="match status" value="1"/>
</dbReference>
<protein>
    <recommendedName>
        <fullName evidence="4">DUF4352 domain-containing protein</fullName>
    </recommendedName>
</protein>
<dbReference type="STRING" id="519472.BHY08_06895"/>
<dbReference type="AlphaFoldDB" id="A0A1J0A6M9"/>
<evidence type="ECO:0000256" key="1">
    <source>
        <dbReference type="ARBA" id="ARBA00022729"/>
    </source>
</evidence>
<reference evidence="2 3" key="1">
    <citation type="submission" date="2016-09" db="EMBL/GenBank/DDBJ databases">
        <title>Vagococcus teuberi sp. nov., isolated from the Malian artisanal sour milk fene.</title>
        <authorList>
            <person name="Wullschleger S."/>
            <person name="Seifert C."/>
            <person name="Baumgartner S."/>
            <person name="Lacroix C."/>
            <person name="Bonfoh B."/>
            <person name="Stevens M.J."/>
            <person name="Meile L."/>
        </authorList>
    </citation>
    <scope>NUCLEOTIDE SEQUENCE [LARGE SCALE GENOMIC DNA]</scope>
    <source>
        <strain evidence="2 3">DSM 21459</strain>
    </source>
</reference>